<keyword evidence="5 13" id="KW-0808">Transferase</keyword>
<comment type="function">
    <text evidence="13">Transfers and isomerizes the ribose moiety from AdoMet to the 7-aminomethyl group of 7-deazaguanine (preQ1-tRNA) to give epoxyqueuosine (oQ-tRNA).</text>
</comment>
<sequence length="350" mass="39635">MTILSEKHLTTEDFDYDLPQELIAQTPLKERDQSRLLVLDSKTGKYQDDYFYNVIDRLNPGDALVMNDSRVMPARLYGVKPETGGHVEVLLLNNTDGDNWETLVKPAKRAKVGTEISFGDGKLTATVTEELEHGGRMIEFHYDGIFMEILDQLGEMPLPPYIKEKLDDPEMYQTVYSREIGSAAAPTAGLHFTKELLKKIEDKGVKLVYLTLHVGLGTFRPVSEKNIEDHKMHSEFYRLTEDAAKTLNEVKANGGRIVATGTTSIRTLETIGTKFNGEIRADSGWTDIFIKPGYKWQVVDAFITNFHLPKSTLVMLVASFTGRENILNAYRHAVSEKYRFFSFGDAMFIY</sequence>
<dbReference type="NCBIfam" id="NF001140">
    <property type="entry name" value="PRK00147.1"/>
    <property type="match status" value="1"/>
</dbReference>
<evidence type="ECO:0000256" key="7">
    <source>
        <dbReference type="ARBA" id="ARBA00022785"/>
    </source>
</evidence>
<comment type="subcellular location">
    <subcellularLocation>
        <location evidence="1 13">Cytoplasm</location>
    </subcellularLocation>
</comment>
<dbReference type="Pfam" id="PF02547">
    <property type="entry name" value="Queuosine_synth"/>
    <property type="match status" value="1"/>
</dbReference>
<organism evidence="14 15">
    <name type="scientific">Ligilactobacillus ruminis</name>
    <dbReference type="NCBI Taxonomy" id="1623"/>
    <lineage>
        <taxon>Bacteria</taxon>
        <taxon>Bacillati</taxon>
        <taxon>Bacillota</taxon>
        <taxon>Bacilli</taxon>
        <taxon>Lactobacillales</taxon>
        <taxon>Lactobacillaceae</taxon>
        <taxon>Ligilactobacillus</taxon>
    </lineage>
</organism>
<dbReference type="InterPro" id="IPR036100">
    <property type="entry name" value="QueA_sf"/>
</dbReference>
<evidence type="ECO:0000256" key="4">
    <source>
        <dbReference type="ARBA" id="ARBA00022490"/>
    </source>
</evidence>
<dbReference type="GO" id="GO:0008616">
    <property type="term" value="P:tRNA queuosine(34) biosynthetic process"/>
    <property type="evidence" value="ECO:0007669"/>
    <property type="project" value="UniProtKB-UniRule"/>
</dbReference>
<evidence type="ECO:0000256" key="8">
    <source>
        <dbReference type="ARBA" id="ARBA00052751"/>
    </source>
</evidence>
<evidence type="ECO:0000256" key="3">
    <source>
        <dbReference type="ARBA" id="ARBA00011245"/>
    </source>
</evidence>
<dbReference type="GO" id="GO:0051075">
    <property type="term" value="F:S-adenosylmethionine:tRNA ribosyltransferase-isomerase activity"/>
    <property type="evidence" value="ECO:0007669"/>
    <property type="project" value="UniProtKB-EC"/>
</dbReference>
<protein>
    <recommendedName>
        <fullName evidence="11 13">S-adenosylmethionine:tRNA ribosyltransferase-isomerase</fullName>
        <ecNumber evidence="10 13">2.4.99.17</ecNumber>
    </recommendedName>
    <alternativeName>
        <fullName evidence="12 13">Queuosine biosynthesis protein QueA</fullName>
    </alternativeName>
</protein>
<dbReference type="InterPro" id="IPR003699">
    <property type="entry name" value="QueA"/>
</dbReference>
<name>A0A837IR98_9LACO</name>
<dbReference type="GO" id="GO:0005737">
    <property type="term" value="C:cytoplasm"/>
    <property type="evidence" value="ECO:0007669"/>
    <property type="project" value="UniProtKB-SubCell"/>
</dbReference>
<dbReference type="OMA" id="YSYGDGM"/>
<evidence type="ECO:0000256" key="2">
    <source>
        <dbReference type="ARBA" id="ARBA00004691"/>
    </source>
</evidence>
<dbReference type="Gene3D" id="2.40.10.240">
    <property type="entry name" value="QueA-like"/>
    <property type="match status" value="1"/>
</dbReference>
<dbReference type="EMBL" id="JHAJ01000112">
    <property type="protein sequence ID" value="KLA45109.1"/>
    <property type="molecule type" value="Genomic_DNA"/>
</dbReference>
<evidence type="ECO:0000256" key="6">
    <source>
        <dbReference type="ARBA" id="ARBA00022691"/>
    </source>
</evidence>
<keyword evidence="6 13" id="KW-0949">S-adenosyl-L-methionine</keyword>
<accession>A0A837IR98</accession>
<evidence type="ECO:0000256" key="9">
    <source>
        <dbReference type="ARBA" id="ARBA00061210"/>
    </source>
</evidence>
<dbReference type="SUPFAM" id="SSF111337">
    <property type="entry name" value="QueA-like"/>
    <property type="match status" value="1"/>
</dbReference>
<dbReference type="InterPro" id="IPR042119">
    <property type="entry name" value="QueA_dom2"/>
</dbReference>
<evidence type="ECO:0000256" key="13">
    <source>
        <dbReference type="HAMAP-Rule" id="MF_00113"/>
    </source>
</evidence>
<evidence type="ECO:0000256" key="10">
    <source>
        <dbReference type="ARBA" id="ARBA00066503"/>
    </source>
</evidence>
<comment type="caution">
    <text evidence="14">The sequence shown here is derived from an EMBL/GenBank/DDBJ whole genome shotgun (WGS) entry which is preliminary data.</text>
</comment>
<dbReference type="UniPathway" id="UPA00392"/>
<dbReference type="PANTHER" id="PTHR30307:SF0">
    <property type="entry name" value="S-ADENOSYLMETHIONINE:TRNA RIBOSYLTRANSFERASE-ISOMERASE"/>
    <property type="match status" value="1"/>
</dbReference>
<evidence type="ECO:0000313" key="14">
    <source>
        <dbReference type="EMBL" id="KLA45109.1"/>
    </source>
</evidence>
<dbReference type="InterPro" id="IPR042118">
    <property type="entry name" value="QueA_dom1"/>
</dbReference>
<comment type="subunit">
    <text evidence="3 13">Monomer.</text>
</comment>
<dbReference type="Proteomes" id="UP000035618">
    <property type="component" value="Unassembled WGS sequence"/>
</dbReference>
<comment type="catalytic activity">
    <reaction evidence="8 13">
        <text>7-aminomethyl-7-carbaguanosine(34) in tRNA + S-adenosyl-L-methionine = epoxyqueuosine(34) in tRNA + adenine + L-methionine + 2 H(+)</text>
        <dbReference type="Rhea" id="RHEA:32155"/>
        <dbReference type="Rhea" id="RHEA-COMP:10342"/>
        <dbReference type="Rhea" id="RHEA-COMP:18582"/>
        <dbReference type="ChEBI" id="CHEBI:15378"/>
        <dbReference type="ChEBI" id="CHEBI:16708"/>
        <dbReference type="ChEBI" id="CHEBI:57844"/>
        <dbReference type="ChEBI" id="CHEBI:59789"/>
        <dbReference type="ChEBI" id="CHEBI:82833"/>
        <dbReference type="ChEBI" id="CHEBI:194443"/>
        <dbReference type="EC" id="2.4.99.17"/>
    </reaction>
</comment>
<dbReference type="HAMAP" id="MF_00113">
    <property type="entry name" value="QueA"/>
    <property type="match status" value="1"/>
</dbReference>
<comment type="similarity">
    <text evidence="9 13">Belongs to the QueA family.</text>
</comment>
<evidence type="ECO:0000256" key="12">
    <source>
        <dbReference type="ARBA" id="ARBA00076160"/>
    </source>
</evidence>
<keyword evidence="14" id="KW-0413">Isomerase</keyword>
<keyword evidence="4 13" id="KW-0963">Cytoplasm</keyword>
<reference evidence="14 15" key="1">
    <citation type="journal article" date="2015" name="BMC Microbiol.">
        <title>Lactobacillus ruminis strains cluster according to their mammalian gut source.</title>
        <authorList>
            <person name="O' Donnell M.M."/>
            <person name="Harris H.M."/>
            <person name="Lynch D.B."/>
            <person name="Ross R.P."/>
            <person name="O'Toole P.W."/>
        </authorList>
    </citation>
    <scope>NUCLEOTIDE SEQUENCE [LARGE SCALE GENOMIC DNA]</scope>
    <source>
        <strain evidence="14 15">ATCC 27780</strain>
    </source>
</reference>
<dbReference type="NCBIfam" id="TIGR00113">
    <property type="entry name" value="queA"/>
    <property type="match status" value="1"/>
</dbReference>
<dbReference type="Gene3D" id="3.40.1780.10">
    <property type="entry name" value="QueA-like"/>
    <property type="match status" value="1"/>
</dbReference>
<evidence type="ECO:0000256" key="5">
    <source>
        <dbReference type="ARBA" id="ARBA00022679"/>
    </source>
</evidence>
<evidence type="ECO:0000313" key="15">
    <source>
        <dbReference type="Proteomes" id="UP000035618"/>
    </source>
</evidence>
<gene>
    <name evidence="13" type="primary">queA</name>
    <name evidence="14" type="ORF">LRB_1826</name>
</gene>
<dbReference type="FunFam" id="2.40.10.240:FF:000002">
    <property type="entry name" value="S-adenosylmethionine:tRNA ribosyltransferase-isomerase"/>
    <property type="match status" value="1"/>
</dbReference>
<comment type="pathway">
    <text evidence="2 13">tRNA modification; tRNA-queuosine biosynthesis.</text>
</comment>
<evidence type="ECO:0000256" key="11">
    <source>
        <dbReference type="ARBA" id="ARBA00069325"/>
    </source>
</evidence>
<dbReference type="EC" id="2.4.99.17" evidence="10 13"/>
<dbReference type="PANTHER" id="PTHR30307">
    <property type="entry name" value="S-ADENOSYLMETHIONINE:TRNA RIBOSYLTRANSFERASE-ISOMERASE"/>
    <property type="match status" value="1"/>
</dbReference>
<dbReference type="AlphaFoldDB" id="A0A837IR98"/>
<keyword evidence="7 13" id="KW-0671">Queuosine biosynthesis</keyword>
<dbReference type="FunFam" id="3.40.1780.10:FF:000001">
    <property type="entry name" value="S-adenosylmethionine:tRNA ribosyltransferase-isomerase"/>
    <property type="match status" value="1"/>
</dbReference>
<proteinExistence type="inferred from homology"/>
<evidence type="ECO:0000256" key="1">
    <source>
        <dbReference type="ARBA" id="ARBA00004496"/>
    </source>
</evidence>